<dbReference type="NCBIfam" id="TIGR01218">
    <property type="entry name" value="Gpos_tandem_5TM"/>
    <property type="match status" value="1"/>
</dbReference>
<dbReference type="Proteomes" id="UP000305785">
    <property type="component" value="Unassembled WGS sequence"/>
</dbReference>
<feature type="transmembrane region" description="Helical" evidence="1">
    <location>
        <begin position="145"/>
        <end position="164"/>
    </location>
</feature>
<dbReference type="InterPro" id="IPR005915">
    <property type="entry name" value="Tandem_5TM"/>
</dbReference>
<reference evidence="2 3" key="1">
    <citation type="submission" date="2019-04" db="EMBL/GenBank/DDBJ databases">
        <title>Genome analysis of Streptococcus suis strain WUSS330.</title>
        <authorList>
            <person name="Chen H."/>
            <person name="Gao X."/>
            <person name="Wu Z."/>
        </authorList>
    </citation>
    <scope>NUCLEOTIDE SEQUENCE [LARGE SCALE GENOMIC DNA]</scope>
    <source>
        <strain evidence="2 3">WUSS330</strain>
    </source>
</reference>
<keyword evidence="1" id="KW-1133">Transmembrane helix</keyword>
<feature type="transmembrane region" description="Helical" evidence="1">
    <location>
        <begin position="93"/>
        <end position="115"/>
    </location>
</feature>
<protein>
    <submittedName>
        <fullName evidence="2">DUF443 family protein</fullName>
    </submittedName>
</protein>
<dbReference type="RefSeq" id="WP_136671313.1">
    <property type="nucleotide sequence ID" value="NZ_SSXN01000002.1"/>
</dbReference>
<evidence type="ECO:0000256" key="1">
    <source>
        <dbReference type="SAM" id="Phobius"/>
    </source>
</evidence>
<dbReference type="AlphaFoldDB" id="A0A4T2H6V1"/>
<dbReference type="EMBL" id="SSXN01000002">
    <property type="protein sequence ID" value="TII06847.1"/>
    <property type="molecule type" value="Genomic_DNA"/>
</dbReference>
<keyword evidence="1" id="KW-0812">Transmembrane</keyword>
<proteinExistence type="predicted"/>
<name>A0A4T2H6V1_STRSU</name>
<feature type="transmembrane region" description="Helical" evidence="1">
    <location>
        <begin position="170"/>
        <end position="190"/>
    </location>
</feature>
<dbReference type="Pfam" id="PF04276">
    <property type="entry name" value="DUF443"/>
    <property type="match status" value="1"/>
</dbReference>
<gene>
    <name evidence="2" type="ORF">FAJ36_02840</name>
</gene>
<evidence type="ECO:0000313" key="3">
    <source>
        <dbReference type="Proteomes" id="UP000305785"/>
    </source>
</evidence>
<feature type="transmembrane region" description="Helical" evidence="1">
    <location>
        <begin position="69"/>
        <end position="87"/>
    </location>
</feature>
<keyword evidence="1" id="KW-0472">Membrane</keyword>
<organism evidence="2 3">
    <name type="scientific">Streptococcus suis</name>
    <dbReference type="NCBI Taxonomy" id="1307"/>
    <lineage>
        <taxon>Bacteria</taxon>
        <taxon>Bacillati</taxon>
        <taxon>Bacillota</taxon>
        <taxon>Bacilli</taxon>
        <taxon>Lactobacillales</taxon>
        <taxon>Streptococcaceae</taxon>
        <taxon>Streptococcus</taxon>
    </lineage>
</organism>
<evidence type="ECO:0000313" key="2">
    <source>
        <dbReference type="EMBL" id="TII06847.1"/>
    </source>
</evidence>
<comment type="caution">
    <text evidence="2">The sequence shown here is derived from an EMBL/GenBank/DDBJ whole genome shotgun (WGS) entry which is preliminary data.</text>
</comment>
<sequence length="201" mass="23403">MRDLEQNYIITKIRNLRYRQLQIGNEYYLLDLDTHIWTWLVPASVWWFPMRAYRLQGPKSFVGKKQPSISPYLVSSLVAIIFTRFPLGHTIENQFFAISIVLGGCLLLFLARLVWSKQQVVNIADVKTVRIDFSKSSRLNYLKRMVFPILFLFTLLFVGAYYFLMGELLGIVVVFILFLMLLNTSGASVVPDDIEKITFIY</sequence>
<accession>A0A4T2H6V1</accession>